<comment type="function">
    <text evidence="6">Part of the outer membrane protein assembly complex, which is involved in assembly and insertion of beta-barrel proteins into the outer membrane.</text>
</comment>
<evidence type="ECO:0000313" key="10">
    <source>
        <dbReference type="Proteomes" id="UP001575181"/>
    </source>
</evidence>
<dbReference type="InterPro" id="IPR017689">
    <property type="entry name" value="BamD"/>
</dbReference>
<comment type="similarity">
    <text evidence="6">Belongs to the BamD family.</text>
</comment>
<dbReference type="SUPFAM" id="SSF48452">
    <property type="entry name" value="TPR-like"/>
    <property type="match status" value="1"/>
</dbReference>
<sequence>MRRLTRNLAALLAALLLAAGCNTLEVAEGDSPEEILAKAREAMEQRLYSQAIDNYQRLESLYPYSRRAIQAQIMTAYAYYLKGDSLAAVNAAERFIRLHPSNPHVDYALYLKGIAQYQKIGKSDRDPEPARKALEALSQLIRQHPESEYVPDAHARLRKVDEILAAHELHVARFYMDREAFLAVANRTQTILTEHPGTPSVEPALALLTRSYAELRLEDLARDTLAILSENYPDSSYLSGARSAVSDRFGESANDN</sequence>
<comment type="subunit">
    <text evidence="6">Part of the Bam complex.</text>
</comment>
<dbReference type="RefSeq" id="WP_373655395.1">
    <property type="nucleotide sequence ID" value="NZ_JBGUAW010000004.1"/>
</dbReference>
<organism evidence="9 10">
    <name type="scientific">Thiohalorhabdus methylotrophus</name>
    <dbReference type="NCBI Taxonomy" id="3242694"/>
    <lineage>
        <taxon>Bacteria</taxon>
        <taxon>Pseudomonadati</taxon>
        <taxon>Pseudomonadota</taxon>
        <taxon>Gammaproteobacteria</taxon>
        <taxon>Thiohalorhabdales</taxon>
        <taxon>Thiohalorhabdaceae</taxon>
        <taxon>Thiohalorhabdus</taxon>
    </lineage>
</organism>
<protein>
    <recommendedName>
        <fullName evidence="6">Outer membrane protein assembly factor BamD</fullName>
    </recommendedName>
</protein>
<evidence type="ECO:0000256" key="4">
    <source>
        <dbReference type="ARBA" id="ARBA00023237"/>
    </source>
</evidence>
<reference evidence="9 10" key="1">
    <citation type="submission" date="2024-08" db="EMBL/GenBank/DDBJ databases">
        <title>Whole-genome sequencing of halo(alkali)philic microorganisms from hypersaline lakes.</title>
        <authorList>
            <person name="Sorokin D.Y."/>
            <person name="Merkel A.Y."/>
            <person name="Messina E."/>
            <person name="Yakimov M."/>
        </authorList>
    </citation>
    <scope>NUCLEOTIDE SEQUENCE [LARGE SCALE GENOMIC DNA]</scope>
    <source>
        <strain evidence="9 10">Cl-TMA</strain>
    </source>
</reference>
<feature type="chain" id="PRO_5045768746" description="Outer membrane protein assembly factor BamD" evidence="7">
    <location>
        <begin position="27"/>
        <end position="256"/>
    </location>
</feature>
<accession>A0ABV4TVJ7</accession>
<evidence type="ECO:0000256" key="1">
    <source>
        <dbReference type="ARBA" id="ARBA00022729"/>
    </source>
</evidence>
<keyword evidence="2 6" id="KW-0472">Membrane</keyword>
<dbReference type="CDD" id="cd15830">
    <property type="entry name" value="BamD"/>
    <property type="match status" value="1"/>
</dbReference>
<keyword evidence="3 6" id="KW-0564">Palmitate</keyword>
<gene>
    <name evidence="6" type="primary">bamD</name>
    <name evidence="9" type="ORF">ACERLL_07220</name>
</gene>
<evidence type="ECO:0000313" key="9">
    <source>
        <dbReference type="EMBL" id="MFA9460614.1"/>
    </source>
</evidence>
<keyword evidence="10" id="KW-1185">Reference proteome</keyword>
<evidence type="ECO:0000256" key="6">
    <source>
        <dbReference type="HAMAP-Rule" id="MF_00922"/>
    </source>
</evidence>
<dbReference type="InterPro" id="IPR039565">
    <property type="entry name" value="BamD-like"/>
</dbReference>
<keyword evidence="5 6" id="KW-0449">Lipoprotein</keyword>
<name>A0ABV4TVJ7_9GAMM</name>
<dbReference type="PANTHER" id="PTHR37423:SF1">
    <property type="entry name" value="OUTER MEMBRANE PROTEIN ASSEMBLY FACTOR BAMD"/>
    <property type="match status" value="1"/>
</dbReference>
<evidence type="ECO:0000256" key="7">
    <source>
        <dbReference type="SAM" id="SignalP"/>
    </source>
</evidence>
<evidence type="ECO:0000256" key="2">
    <source>
        <dbReference type="ARBA" id="ARBA00023136"/>
    </source>
</evidence>
<proteinExistence type="inferred from homology"/>
<dbReference type="Gene3D" id="1.25.40.10">
    <property type="entry name" value="Tetratricopeptide repeat domain"/>
    <property type="match status" value="1"/>
</dbReference>
<dbReference type="NCBIfam" id="TIGR03302">
    <property type="entry name" value="OM_YfiO"/>
    <property type="match status" value="1"/>
</dbReference>
<evidence type="ECO:0000256" key="5">
    <source>
        <dbReference type="ARBA" id="ARBA00023288"/>
    </source>
</evidence>
<keyword evidence="4 6" id="KW-0998">Cell outer membrane</keyword>
<dbReference type="HAMAP" id="MF_00922">
    <property type="entry name" value="OM_assembly_BamD"/>
    <property type="match status" value="1"/>
</dbReference>
<comment type="subcellular location">
    <subcellularLocation>
        <location evidence="6">Cell outer membrane</location>
        <topology evidence="6">Lipid-anchor</topology>
    </subcellularLocation>
</comment>
<dbReference type="InterPro" id="IPR011990">
    <property type="entry name" value="TPR-like_helical_dom_sf"/>
</dbReference>
<dbReference type="EMBL" id="JBGUAW010000004">
    <property type="protein sequence ID" value="MFA9460614.1"/>
    <property type="molecule type" value="Genomic_DNA"/>
</dbReference>
<dbReference type="PROSITE" id="PS51257">
    <property type="entry name" value="PROKAR_LIPOPROTEIN"/>
    <property type="match status" value="1"/>
</dbReference>
<dbReference type="Pfam" id="PF13525">
    <property type="entry name" value="YfiO"/>
    <property type="match status" value="1"/>
</dbReference>
<dbReference type="Proteomes" id="UP001575181">
    <property type="component" value="Unassembled WGS sequence"/>
</dbReference>
<evidence type="ECO:0000256" key="3">
    <source>
        <dbReference type="ARBA" id="ARBA00023139"/>
    </source>
</evidence>
<feature type="signal peptide" evidence="7">
    <location>
        <begin position="1"/>
        <end position="26"/>
    </location>
</feature>
<evidence type="ECO:0000259" key="8">
    <source>
        <dbReference type="Pfam" id="PF13525"/>
    </source>
</evidence>
<comment type="caution">
    <text evidence="9">The sequence shown here is derived from an EMBL/GenBank/DDBJ whole genome shotgun (WGS) entry which is preliminary data.</text>
</comment>
<keyword evidence="1 6" id="KW-0732">Signal</keyword>
<feature type="domain" description="Outer membrane lipoprotein BamD-like" evidence="8">
    <location>
        <begin position="31"/>
        <end position="224"/>
    </location>
</feature>
<dbReference type="PANTHER" id="PTHR37423">
    <property type="entry name" value="SOLUBLE LYTIC MUREIN TRANSGLYCOSYLASE-RELATED"/>
    <property type="match status" value="1"/>
</dbReference>